<evidence type="ECO:0000256" key="1">
    <source>
        <dbReference type="SAM" id="MobiDB-lite"/>
    </source>
</evidence>
<proteinExistence type="predicted"/>
<gene>
    <name evidence="2" type="ORF">THAOC_08316</name>
</gene>
<dbReference type="EMBL" id="AGNL01008688">
    <property type="protein sequence ID" value="EJK70333.1"/>
    <property type="molecule type" value="Genomic_DNA"/>
</dbReference>
<comment type="caution">
    <text evidence="2">The sequence shown here is derived from an EMBL/GenBank/DDBJ whole genome shotgun (WGS) entry which is preliminary data.</text>
</comment>
<accession>K0SVB3</accession>
<organism evidence="2 3">
    <name type="scientific">Thalassiosira oceanica</name>
    <name type="common">Marine diatom</name>
    <dbReference type="NCBI Taxonomy" id="159749"/>
    <lineage>
        <taxon>Eukaryota</taxon>
        <taxon>Sar</taxon>
        <taxon>Stramenopiles</taxon>
        <taxon>Ochrophyta</taxon>
        <taxon>Bacillariophyta</taxon>
        <taxon>Coscinodiscophyceae</taxon>
        <taxon>Thalassiosirophycidae</taxon>
        <taxon>Thalassiosirales</taxon>
        <taxon>Thalassiosiraceae</taxon>
        <taxon>Thalassiosira</taxon>
    </lineage>
</organism>
<feature type="compositionally biased region" description="Acidic residues" evidence="1">
    <location>
        <begin position="1"/>
        <end position="18"/>
    </location>
</feature>
<dbReference type="Proteomes" id="UP000266841">
    <property type="component" value="Unassembled WGS sequence"/>
</dbReference>
<name>K0SVB3_THAOC</name>
<protein>
    <recommendedName>
        <fullName evidence="4">Sulfotransferase domain-containing protein</fullName>
    </recommendedName>
</protein>
<evidence type="ECO:0000313" key="2">
    <source>
        <dbReference type="EMBL" id="EJK70333.1"/>
    </source>
</evidence>
<evidence type="ECO:0008006" key="4">
    <source>
        <dbReference type="Google" id="ProtNLM"/>
    </source>
</evidence>
<dbReference type="OrthoDB" id="51048at2759"/>
<dbReference type="InterPro" id="IPR027417">
    <property type="entry name" value="P-loop_NTPase"/>
</dbReference>
<keyword evidence="3" id="KW-1185">Reference proteome</keyword>
<dbReference type="Gene3D" id="3.40.50.300">
    <property type="entry name" value="P-loop containing nucleotide triphosphate hydrolases"/>
    <property type="match status" value="1"/>
</dbReference>
<dbReference type="AlphaFoldDB" id="K0SVB3"/>
<feature type="region of interest" description="Disordered" evidence="1">
    <location>
        <begin position="1"/>
        <end position="34"/>
    </location>
</feature>
<evidence type="ECO:0000313" key="3">
    <source>
        <dbReference type="Proteomes" id="UP000266841"/>
    </source>
</evidence>
<reference evidence="2 3" key="1">
    <citation type="journal article" date="2012" name="Genome Biol.">
        <title>Genome and low-iron response of an oceanic diatom adapted to chronic iron limitation.</title>
        <authorList>
            <person name="Lommer M."/>
            <person name="Specht M."/>
            <person name="Roy A.S."/>
            <person name="Kraemer L."/>
            <person name="Andreson R."/>
            <person name="Gutowska M.A."/>
            <person name="Wolf J."/>
            <person name="Bergner S.V."/>
            <person name="Schilhabel M.B."/>
            <person name="Klostermeier U.C."/>
            <person name="Beiko R.G."/>
            <person name="Rosenstiel P."/>
            <person name="Hippler M."/>
            <person name="Laroche J."/>
        </authorList>
    </citation>
    <scope>NUCLEOTIDE SEQUENCE [LARGE SCALE GENOMIC DNA]</scope>
    <source>
        <strain evidence="2 3">CCMP1005</strain>
    </source>
</reference>
<sequence length="337" mass="38932">MPTASGEDDDDADDDDTDAPLFRTTSQSVRVNRKPDDSRLVERALMTRSNLPYKCGVVWFYHIPSTGGASINAWFRKYKKPKLGNITYYQGWETAVKKDGSFHRGPDHVEKKFQAGMQEHISNLGPSEWRIAHSHIVDMYLNESEDILNGWRRDVEAQGCELINTIMIRDPLSHSMSLHKIIKQKNSNRTEWLEYLSSPTGMGKWATILDFFLYNNQGRRTRPGYPTEGGRNPFNVTKEEKVRRGMELLARHFDLVTVGNHKVFQERLLSMTGWLHSDIPHTNVFKGQLDFTKKEVEHMQKVLKANGDTDFVYEAEKKYSNAPWCRYAGRRNQTDSI</sequence>
<dbReference type="eggNOG" id="ENOG502T8BC">
    <property type="taxonomic scope" value="Eukaryota"/>
</dbReference>